<dbReference type="GeneID" id="64662512"/>
<feature type="compositionally biased region" description="Basic residues" evidence="1">
    <location>
        <begin position="24"/>
        <end position="33"/>
    </location>
</feature>
<name>A0AAD4DU22_9AGAM</name>
<comment type="caution">
    <text evidence="2">The sequence shown here is derived from an EMBL/GenBank/DDBJ whole genome shotgun (WGS) entry which is preliminary data.</text>
</comment>
<sequence length="124" mass="13750">MAPRTGTRAAQPGTSSGLGTHFSSPRKLRDKRKTQVLVEVPGQKAKQRQLLAKMASLLAGTEADTVVHEEDAHEAWEDILEPHDNCPLQPASQSTPTRRTQSDLTSTCLYNSWENLFLPWSRPS</sequence>
<feature type="compositionally biased region" description="Polar residues" evidence="1">
    <location>
        <begin position="90"/>
        <end position="103"/>
    </location>
</feature>
<dbReference type="RefSeq" id="XP_041219375.1">
    <property type="nucleotide sequence ID" value="XM_041368214.1"/>
</dbReference>
<keyword evidence="3" id="KW-1185">Reference proteome</keyword>
<organism evidence="2 3">
    <name type="scientific">Suillus fuscotomentosus</name>
    <dbReference type="NCBI Taxonomy" id="1912939"/>
    <lineage>
        <taxon>Eukaryota</taxon>
        <taxon>Fungi</taxon>
        <taxon>Dikarya</taxon>
        <taxon>Basidiomycota</taxon>
        <taxon>Agaricomycotina</taxon>
        <taxon>Agaricomycetes</taxon>
        <taxon>Agaricomycetidae</taxon>
        <taxon>Boletales</taxon>
        <taxon>Suillineae</taxon>
        <taxon>Suillaceae</taxon>
        <taxon>Suillus</taxon>
    </lineage>
</organism>
<protein>
    <submittedName>
        <fullName evidence="2">Uncharacterized protein</fullName>
    </submittedName>
</protein>
<dbReference type="Proteomes" id="UP001195769">
    <property type="component" value="Unassembled WGS sequence"/>
</dbReference>
<feature type="compositionally biased region" description="Polar residues" evidence="1">
    <location>
        <begin position="12"/>
        <end position="23"/>
    </location>
</feature>
<proteinExistence type="predicted"/>
<evidence type="ECO:0000313" key="2">
    <source>
        <dbReference type="EMBL" id="KAG1893799.1"/>
    </source>
</evidence>
<feature type="region of interest" description="Disordered" evidence="1">
    <location>
        <begin position="83"/>
        <end position="103"/>
    </location>
</feature>
<evidence type="ECO:0000256" key="1">
    <source>
        <dbReference type="SAM" id="MobiDB-lite"/>
    </source>
</evidence>
<evidence type="ECO:0000313" key="3">
    <source>
        <dbReference type="Proteomes" id="UP001195769"/>
    </source>
</evidence>
<accession>A0AAD4DU22</accession>
<dbReference type="AlphaFoldDB" id="A0AAD4DU22"/>
<reference evidence="2" key="1">
    <citation type="journal article" date="2020" name="New Phytol.">
        <title>Comparative genomics reveals dynamic genome evolution in host specialist ectomycorrhizal fungi.</title>
        <authorList>
            <person name="Lofgren L.A."/>
            <person name="Nguyen N.H."/>
            <person name="Vilgalys R."/>
            <person name="Ruytinx J."/>
            <person name="Liao H.L."/>
            <person name="Branco S."/>
            <person name="Kuo A."/>
            <person name="LaButti K."/>
            <person name="Lipzen A."/>
            <person name="Andreopoulos W."/>
            <person name="Pangilinan J."/>
            <person name="Riley R."/>
            <person name="Hundley H."/>
            <person name="Na H."/>
            <person name="Barry K."/>
            <person name="Grigoriev I.V."/>
            <person name="Stajich J.E."/>
            <person name="Kennedy P.G."/>
        </authorList>
    </citation>
    <scope>NUCLEOTIDE SEQUENCE</scope>
    <source>
        <strain evidence="2">FC203</strain>
    </source>
</reference>
<feature type="region of interest" description="Disordered" evidence="1">
    <location>
        <begin position="1"/>
        <end position="33"/>
    </location>
</feature>
<gene>
    <name evidence="2" type="ORF">F5891DRAFT_1195936</name>
</gene>
<dbReference type="EMBL" id="JABBWK010000090">
    <property type="protein sequence ID" value="KAG1893799.1"/>
    <property type="molecule type" value="Genomic_DNA"/>
</dbReference>